<name>A0A8J4XPC3_CHIOP</name>
<evidence type="ECO:0000313" key="2">
    <source>
        <dbReference type="Proteomes" id="UP000770661"/>
    </source>
</evidence>
<dbReference type="EMBL" id="JACEEZ010023663">
    <property type="protein sequence ID" value="KAG0711009.1"/>
    <property type="molecule type" value="Genomic_DNA"/>
</dbReference>
<gene>
    <name evidence="1" type="ORF">GWK47_021577</name>
</gene>
<comment type="caution">
    <text evidence="1">The sequence shown here is derived from an EMBL/GenBank/DDBJ whole genome shotgun (WGS) entry which is preliminary data.</text>
</comment>
<dbReference type="Proteomes" id="UP000770661">
    <property type="component" value="Unassembled WGS sequence"/>
</dbReference>
<organism evidence="1 2">
    <name type="scientific">Chionoecetes opilio</name>
    <name type="common">Atlantic snow crab</name>
    <name type="synonym">Cancer opilio</name>
    <dbReference type="NCBI Taxonomy" id="41210"/>
    <lineage>
        <taxon>Eukaryota</taxon>
        <taxon>Metazoa</taxon>
        <taxon>Ecdysozoa</taxon>
        <taxon>Arthropoda</taxon>
        <taxon>Crustacea</taxon>
        <taxon>Multicrustacea</taxon>
        <taxon>Malacostraca</taxon>
        <taxon>Eumalacostraca</taxon>
        <taxon>Eucarida</taxon>
        <taxon>Decapoda</taxon>
        <taxon>Pleocyemata</taxon>
        <taxon>Brachyura</taxon>
        <taxon>Eubrachyura</taxon>
        <taxon>Majoidea</taxon>
        <taxon>Majidae</taxon>
        <taxon>Chionoecetes</taxon>
    </lineage>
</organism>
<protein>
    <submittedName>
        <fullName evidence="1">Uncharacterized protein</fullName>
    </submittedName>
</protein>
<evidence type="ECO:0000313" key="1">
    <source>
        <dbReference type="EMBL" id="KAG0711009.1"/>
    </source>
</evidence>
<dbReference type="AlphaFoldDB" id="A0A8J4XPC3"/>
<accession>A0A8J4XPC3</accession>
<proteinExistence type="predicted"/>
<sequence length="104" mass="11595">MGVKEVGRMSTILHYSNYWLPQQPSLPSNKHLNLQTSPSLHSTHRMLHQDTASLQPSLLLLLPVSPPSSSLQQHSSKLLCSLPPVLPLLSPRDLQQRRVAKMSS</sequence>
<keyword evidence="2" id="KW-1185">Reference proteome</keyword>
<reference evidence="1" key="1">
    <citation type="submission" date="2020-07" db="EMBL/GenBank/DDBJ databases">
        <title>The High-quality genome of the commercially important snow crab, Chionoecetes opilio.</title>
        <authorList>
            <person name="Jeong J.-H."/>
            <person name="Ryu S."/>
        </authorList>
    </citation>
    <scope>NUCLEOTIDE SEQUENCE</scope>
    <source>
        <strain evidence="1">MADBK_172401_WGS</strain>
        <tissue evidence="1">Digestive gland</tissue>
    </source>
</reference>